<dbReference type="SUPFAM" id="SSF52540">
    <property type="entry name" value="P-loop containing nucleoside triphosphate hydrolases"/>
    <property type="match status" value="1"/>
</dbReference>
<dbReference type="InterPro" id="IPR006073">
    <property type="entry name" value="GTP-bd"/>
</dbReference>
<dbReference type="PANTHER" id="PTHR42698">
    <property type="entry name" value="GTPASE ERA"/>
    <property type="match status" value="1"/>
</dbReference>
<dbReference type="PANTHER" id="PTHR42698:SF1">
    <property type="entry name" value="GTPASE ERA, MITOCHONDRIAL"/>
    <property type="match status" value="1"/>
</dbReference>
<gene>
    <name evidence="2" type="ORF">METZ01_LOCUS168961</name>
</gene>
<protein>
    <recommendedName>
        <fullName evidence="1">G domain-containing protein</fullName>
    </recommendedName>
</protein>
<accession>A0A382BSE5</accession>
<dbReference type="InterPro" id="IPR027417">
    <property type="entry name" value="P-loop_NTPase"/>
</dbReference>
<evidence type="ECO:0000313" key="2">
    <source>
        <dbReference type="EMBL" id="SVB16107.1"/>
    </source>
</evidence>
<feature type="domain" description="G" evidence="1">
    <location>
        <begin position="2"/>
        <end position="42"/>
    </location>
</feature>
<dbReference type="GO" id="GO:0000028">
    <property type="term" value="P:ribosomal small subunit assembly"/>
    <property type="evidence" value="ECO:0007669"/>
    <property type="project" value="TreeGrafter"/>
</dbReference>
<dbReference type="Gene3D" id="3.40.50.300">
    <property type="entry name" value="P-loop containing nucleotide triphosphate hydrolases"/>
    <property type="match status" value="1"/>
</dbReference>
<evidence type="ECO:0000259" key="1">
    <source>
        <dbReference type="Pfam" id="PF01926"/>
    </source>
</evidence>
<dbReference type="InterPro" id="IPR005662">
    <property type="entry name" value="GTPase_Era-like"/>
</dbReference>
<feature type="non-terminal residue" evidence="2">
    <location>
        <position position="50"/>
    </location>
</feature>
<dbReference type="GO" id="GO:0019843">
    <property type="term" value="F:rRNA binding"/>
    <property type="evidence" value="ECO:0007669"/>
    <property type="project" value="TreeGrafter"/>
</dbReference>
<reference evidence="2" key="1">
    <citation type="submission" date="2018-05" db="EMBL/GenBank/DDBJ databases">
        <authorList>
            <person name="Lanie J.A."/>
            <person name="Ng W.-L."/>
            <person name="Kazmierczak K.M."/>
            <person name="Andrzejewski T.M."/>
            <person name="Davidsen T.M."/>
            <person name="Wayne K.J."/>
            <person name="Tettelin H."/>
            <person name="Glass J.I."/>
            <person name="Rusch D."/>
            <person name="Podicherti R."/>
            <person name="Tsui H.-C.T."/>
            <person name="Winkler M.E."/>
        </authorList>
    </citation>
    <scope>NUCLEOTIDE SEQUENCE</scope>
</reference>
<name>A0A382BSE5_9ZZZZ</name>
<proteinExistence type="predicted"/>
<sequence length="50" mass="5615">MVGEKISIVSSKPQTTRHGILGVLNRGSNQAVFVDTPGIQRDRKRLLHRF</sequence>
<dbReference type="GO" id="GO:0043024">
    <property type="term" value="F:ribosomal small subunit binding"/>
    <property type="evidence" value="ECO:0007669"/>
    <property type="project" value="TreeGrafter"/>
</dbReference>
<dbReference type="GO" id="GO:0005525">
    <property type="term" value="F:GTP binding"/>
    <property type="evidence" value="ECO:0007669"/>
    <property type="project" value="InterPro"/>
</dbReference>
<dbReference type="EMBL" id="UINC01030919">
    <property type="protein sequence ID" value="SVB16107.1"/>
    <property type="molecule type" value="Genomic_DNA"/>
</dbReference>
<dbReference type="Pfam" id="PF01926">
    <property type="entry name" value="MMR_HSR1"/>
    <property type="match status" value="1"/>
</dbReference>
<dbReference type="AlphaFoldDB" id="A0A382BSE5"/>
<organism evidence="2">
    <name type="scientific">marine metagenome</name>
    <dbReference type="NCBI Taxonomy" id="408172"/>
    <lineage>
        <taxon>unclassified sequences</taxon>
        <taxon>metagenomes</taxon>
        <taxon>ecological metagenomes</taxon>
    </lineage>
</organism>